<gene>
    <name evidence="1" type="ORF">FXF47_04065</name>
</gene>
<comment type="caution">
    <text evidence="1">The sequence shown here is derived from an EMBL/GenBank/DDBJ whole genome shotgun (WGS) entry which is preliminary data.</text>
</comment>
<reference evidence="1" key="1">
    <citation type="submission" date="2019-08" db="EMBL/GenBank/DDBJ databases">
        <title>Genomic characterization of a novel candidate phylum (ARYD3) from a high temperature, high salinity tertiary oil reservoir in north central Oklahoma, USA.</title>
        <authorList>
            <person name="Youssef N.H."/>
            <person name="Yadav A."/>
            <person name="Elshahed M.S."/>
        </authorList>
    </citation>
    <scope>NUCLEOTIDE SEQUENCE [LARGE SCALE GENOMIC DNA]</scope>
    <source>
        <strain evidence="1">ARYD3</strain>
    </source>
</reference>
<organism evidence="1 2">
    <name type="scientific">Candidatus Mcinerneyibacterium aminivorans</name>
    <dbReference type="NCBI Taxonomy" id="2703815"/>
    <lineage>
        <taxon>Bacteria</taxon>
        <taxon>Candidatus Macinerneyibacteriota</taxon>
        <taxon>Candidatus Mcinerneyibacteria</taxon>
        <taxon>Candidatus Mcinerneyibacteriales</taxon>
        <taxon>Candidatus Mcinerneyibacteriaceae</taxon>
        <taxon>Candidatus Mcinerneyibacterium</taxon>
    </lineage>
</organism>
<keyword evidence="2" id="KW-1185">Reference proteome</keyword>
<name>A0A5D0MJ01_9BACT</name>
<protein>
    <submittedName>
        <fullName evidence="1">DUF2225 domain-containing protein</fullName>
    </submittedName>
</protein>
<sequence length="217" mass="26225">MKIYSIDVKCPICGSKFKGEVLTDYKIGGYRLDFKPKFEEKDDLLHYYIWFCNSCHFSGYDDKFNYEYNTVNFSEKIKKKIRNLEKNDIDLFYKFYRAGQIAQILKEDEMSIIDYYLKSYWIAKDKKKENSRLKSSQKILTLSESILKNSSNYDFEDIFVSRYLMGYINYEMDNFKKATFHFLDLVKMKHIPQKYKKYLNFAMKILEEYENDNGFKA</sequence>
<evidence type="ECO:0000313" key="2">
    <source>
        <dbReference type="Proteomes" id="UP000324143"/>
    </source>
</evidence>
<dbReference type="EMBL" id="VSIX01000033">
    <property type="protein sequence ID" value="TYB31501.1"/>
    <property type="molecule type" value="Genomic_DNA"/>
</dbReference>
<dbReference type="AlphaFoldDB" id="A0A5D0MJ01"/>
<dbReference type="Proteomes" id="UP000324143">
    <property type="component" value="Unassembled WGS sequence"/>
</dbReference>
<accession>A0A5D0MJ01</accession>
<evidence type="ECO:0000313" key="1">
    <source>
        <dbReference type="EMBL" id="TYB31501.1"/>
    </source>
</evidence>
<dbReference type="InterPro" id="IPR018708">
    <property type="entry name" value="DUF2225"/>
</dbReference>
<dbReference type="Pfam" id="PF09986">
    <property type="entry name" value="DUF2225"/>
    <property type="match status" value="1"/>
</dbReference>
<proteinExistence type="predicted"/>